<dbReference type="STRING" id="573058.SAMN00017477_0345"/>
<evidence type="ECO:0000256" key="2">
    <source>
        <dbReference type="PROSITE-ProRule" id="PRU00252"/>
    </source>
</evidence>
<dbReference type="OrthoDB" id="2086860at2"/>
<keyword evidence="4" id="KW-1185">Reference proteome</keyword>
<dbReference type="PROSITE" id="PS50935">
    <property type="entry name" value="SSB"/>
    <property type="match status" value="1"/>
</dbReference>
<dbReference type="EMBL" id="FWWR01000009">
    <property type="protein sequence ID" value="SMB81336.1"/>
    <property type="molecule type" value="Genomic_DNA"/>
</dbReference>
<dbReference type="Proteomes" id="UP000192368">
    <property type="component" value="Unassembled WGS sequence"/>
</dbReference>
<dbReference type="InterPro" id="IPR000424">
    <property type="entry name" value="Primosome_PriB/ssb"/>
</dbReference>
<evidence type="ECO:0000256" key="1">
    <source>
        <dbReference type="ARBA" id="ARBA00023125"/>
    </source>
</evidence>
<dbReference type="GeneID" id="83861450"/>
<dbReference type="RefSeq" id="WP_002838912.1">
    <property type="nucleotide sequence ID" value="NZ_FWWR01000009.1"/>
</dbReference>
<name>A0A1W1UJR4_PEPAS</name>
<gene>
    <name evidence="3" type="ORF">SAMN00017477_0345</name>
</gene>
<dbReference type="GO" id="GO:0003697">
    <property type="term" value="F:single-stranded DNA binding"/>
    <property type="evidence" value="ECO:0007669"/>
    <property type="project" value="InterPro"/>
</dbReference>
<proteinExistence type="predicted"/>
<reference evidence="4" key="1">
    <citation type="submission" date="2017-04" db="EMBL/GenBank/DDBJ databases">
        <authorList>
            <person name="Varghese N."/>
            <person name="Submissions S."/>
        </authorList>
    </citation>
    <scope>NUCLEOTIDE SEQUENCE [LARGE SCALE GENOMIC DNA]</scope>
    <source>
        <strain evidence="4">DSM 20463</strain>
    </source>
</reference>
<dbReference type="InterPro" id="IPR012340">
    <property type="entry name" value="NA-bd_OB-fold"/>
</dbReference>
<evidence type="ECO:0000313" key="4">
    <source>
        <dbReference type="Proteomes" id="UP000192368"/>
    </source>
</evidence>
<protein>
    <submittedName>
        <fullName evidence="3">Putative conjugal transfer protein (Putative single-stranded DNA binding protein)</fullName>
    </submittedName>
</protein>
<dbReference type="AlphaFoldDB" id="A0A1W1UJR4"/>
<dbReference type="Gene3D" id="2.40.50.140">
    <property type="entry name" value="Nucleic acid-binding proteins"/>
    <property type="match status" value="1"/>
</dbReference>
<evidence type="ECO:0000313" key="3">
    <source>
        <dbReference type="EMBL" id="SMB81336.1"/>
    </source>
</evidence>
<keyword evidence="1 2" id="KW-0238">DNA-binding</keyword>
<sequence length="107" mass="12659">MEREMLNINGNLVGEIKTTAIDTKEGEKEVANFTIVRKNKEEGKVKKEYIYCNLYGEKAKSVKEFKSGEYIHIFGYFKETKKEDKTFKNFIVKHINKIEKEEKEEEI</sequence>
<organism evidence="3 4">
    <name type="scientific">Peptoniphilus asaccharolyticus DSM 20463</name>
    <dbReference type="NCBI Taxonomy" id="573058"/>
    <lineage>
        <taxon>Bacteria</taxon>
        <taxon>Bacillati</taxon>
        <taxon>Bacillota</taxon>
        <taxon>Tissierellia</taxon>
        <taxon>Tissierellales</taxon>
        <taxon>Peptoniphilaceae</taxon>
        <taxon>Peptoniphilus</taxon>
    </lineage>
</organism>
<accession>A0A1W1UJR4</accession>